<dbReference type="InterPro" id="IPR008595">
    <property type="entry name" value="DegS"/>
</dbReference>
<dbReference type="CDD" id="cd16917">
    <property type="entry name" value="HATPase_UhpB-NarQ-NarX-like"/>
    <property type="match status" value="1"/>
</dbReference>
<evidence type="ECO:0000256" key="1">
    <source>
        <dbReference type="ARBA" id="ARBA00000085"/>
    </source>
</evidence>
<evidence type="ECO:0000256" key="6">
    <source>
        <dbReference type="ARBA" id="ARBA00023012"/>
    </source>
</evidence>
<dbReference type="Pfam" id="PF07730">
    <property type="entry name" value="HisKA_3"/>
    <property type="match status" value="1"/>
</dbReference>
<dbReference type="InterPro" id="IPR016381">
    <property type="entry name" value="Sig_transdc_His_kinase_DegS"/>
</dbReference>
<dbReference type="Pfam" id="PF02518">
    <property type="entry name" value="HATPase_c"/>
    <property type="match status" value="1"/>
</dbReference>
<comment type="caution">
    <text evidence="10">The sequence shown here is derived from an EMBL/GenBank/DDBJ whole genome shotgun (WGS) entry which is preliminary data.</text>
</comment>
<feature type="domain" description="Histidine kinase" evidence="9">
    <location>
        <begin position="184"/>
        <end position="381"/>
    </location>
</feature>
<gene>
    <name evidence="10" type="ORF">EBB45_06775</name>
</gene>
<keyword evidence="7" id="KW-0904">Protein phosphatase</keyword>
<dbReference type="Pfam" id="PF05384">
    <property type="entry name" value="DegS"/>
    <property type="match status" value="1"/>
</dbReference>
<evidence type="ECO:0000259" key="9">
    <source>
        <dbReference type="PROSITE" id="PS50109"/>
    </source>
</evidence>
<dbReference type="Proteomes" id="UP000274033">
    <property type="component" value="Unassembled WGS sequence"/>
</dbReference>
<dbReference type="EC" id="2.7.13.3" evidence="7"/>
<name>A0A3N9UH07_9BACI</name>
<dbReference type="InterPro" id="IPR005467">
    <property type="entry name" value="His_kinase_dom"/>
</dbReference>
<evidence type="ECO:0000256" key="2">
    <source>
        <dbReference type="ARBA" id="ARBA00022679"/>
    </source>
</evidence>
<keyword evidence="7" id="KW-0378">Hydrolase</keyword>
<evidence type="ECO:0000256" key="8">
    <source>
        <dbReference type="SAM" id="Coils"/>
    </source>
</evidence>
<dbReference type="GO" id="GO:0046983">
    <property type="term" value="F:protein dimerization activity"/>
    <property type="evidence" value="ECO:0007669"/>
    <property type="project" value="InterPro"/>
</dbReference>
<evidence type="ECO:0000256" key="5">
    <source>
        <dbReference type="ARBA" id="ARBA00022840"/>
    </source>
</evidence>
<dbReference type="GO" id="GO:0005737">
    <property type="term" value="C:cytoplasm"/>
    <property type="evidence" value="ECO:0007669"/>
    <property type="project" value="UniProtKB-SubCell"/>
</dbReference>
<comment type="function">
    <text evidence="7">Member of the two-component regulatory system DegS/DegU, which plays an important role in the transition growth phase.</text>
</comment>
<reference evidence="10 11" key="1">
    <citation type="journal article" date="2013" name="J. Microbiol.">
        <title>Lysinibacillus chungkukjangi sp. nov., isolated from Chungkukjang, Korean fermented soybean food.</title>
        <authorList>
            <person name="Kim S.J."/>
            <person name="Jang Y.H."/>
            <person name="Hamada M."/>
            <person name="Ahn J.H."/>
            <person name="Weon H.Y."/>
            <person name="Suzuki K."/>
            <person name="Whang K.S."/>
            <person name="Kwon S.W."/>
        </authorList>
    </citation>
    <scope>NUCLEOTIDE SEQUENCE [LARGE SCALE GENOMIC DNA]</scope>
    <source>
        <strain evidence="10 11">MCCC 1A12701</strain>
    </source>
</reference>
<keyword evidence="7" id="KW-0963">Cytoplasm</keyword>
<keyword evidence="4 7" id="KW-0418">Kinase</keyword>
<organism evidence="10 11">
    <name type="scientific">Lysinibacillus composti</name>
    <dbReference type="NCBI Taxonomy" id="720633"/>
    <lineage>
        <taxon>Bacteria</taxon>
        <taxon>Bacillati</taxon>
        <taxon>Bacillota</taxon>
        <taxon>Bacilli</taxon>
        <taxon>Bacillales</taxon>
        <taxon>Bacillaceae</taxon>
        <taxon>Lysinibacillus</taxon>
    </lineage>
</organism>
<evidence type="ECO:0000313" key="10">
    <source>
        <dbReference type="EMBL" id="RQW75443.1"/>
    </source>
</evidence>
<evidence type="ECO:0000313" key="11">
    <source>
        <dbReference type="Proteomes" id="UP000274033"/>
    </source>
</evidence>
<keyword evidence="6 7" id="KW-0902">Two-component regulatory system</keyword>
<dbReference type="PROSITE" id="PS50109">
    <property type="entry name" value="HIS_KIN"/>
    <property type="match status" value="1"/>
</dbReference>
<accession>A0A3N9UH07</accession>
<dbReference type="OrthoDB" id="9781904at2"/>
<dbReference type="SUPFAM" id="SSF55874">
    <property type="entry name" value="ATPase domain of HSP90 chaperone/DNA topoisomerase II/histidine kinase"/>
    <property type="match status" value="1"/>
</dbReference>
<dbReference type="InterPro" id="IPR011712">
    <property type="entry name" value="Sig_transdc_His_kin_sub3_dim/P"/>
</dbReference>
<dbReference type="PANTHER" id="PTHR24421:SF55">
    <property type="entry name" value="SENSOR HISTIDINE KINASE YDFH"/>
    <property type="match status" value="1"/>
</dbReference>
<evidence type="ECO:0000256" key="3">
    <source>
        <dbReference type="ARBA" id="ARBA00022741"/>
    </source>
</evidence>
<comment type="catalytic activity">
    <reaction evidence="1 7">
        <text>ATP + protein L-histidine = ADP + protein N-phospho-L-histidine.</text>
        <dbReference type="EC" id="2.7.13.3"/>
    </reaction>
</comment>
<keyword evidence="3 7" id="KW-0547">Nucleotide-binding</keyword>
<dbReference type="GO" id="GO:0000155">
    <property type="term" value="F:phosphorelay sensor kinase activity"/>
    <property type="evidence" value="ECO:0007669"/>
    <property type="project" value="UniProtKB-UniRule"/>
</dbReference>
<dbReference type="InterPro" id="IPR003594">
    <property type="entry name" value="HATPase_dom"/>
</dbReference>
<dbReference type="GO" id="GO:0005524">
    <property type="term" value="F:ATP binding"/>
    <property type="evidence" value="ECO:0007669"/>
    <property type="project" value="UniProtKB-UniRule"/>
</dbReference>
<keyword evidence="5 7" id="KW-0067">ATP-binding</keyword>
<evidence type="ECO:0000256" key="4">
    <source>
        <dbReference type="ARBA" id="ARBA00022777"/>
    </source>
</evidence>
<dbReference type="EC" id="3.1.3.-" evidence="7"/>
<keyword evidence="11" id="KW-1185">Reference proteome</keyword>
<dbReference type="AlphaFoldDB" id="A0A3N9UH07"/>
<dbReference type="Gene3D" id="1.20.5.1930">
    <property type="match status" value="1"/>
</dbReference>
<keyword evidence="8" id="KW-0175">Coiled coil</keyword>
<dbReference type="EMBL" id="RRCT01000004">
    <property type="protein sequence ID" value="RQW75443.1"/>
    <property type="molecule type" value="Genomic_DNA"/>
</dbReference>
<evidence type="ECO:0000256" key="7">
    <source>
        <dbReference type="PIRNR" id="PIRNR003169"/>
    </source>
</evidence>
<comment type="subcellular location">
    <subcellularLocation>
        <location evidence="7">Cytoplasm</location>
    </subcellularLocation>
</comment>
<sequence length="398" mass="46061">MFQDQKFDISSLDVIFNRMIDSITNSKNDIFVIGEQSRNSFDEMMKELELIKTQLKIVIDESDLLEQQTKLAKQRLVEVSKYFNKYTETQVREAYETANHFQIKLSLSKAEEKRLRERRDDLERRLKTLYDTIERADHIVNQVNVVLNYLTTDLKNLSSVLEKAKMKTELGIKIIAAQEKERKRVSREIHDGPAQMMANVLMRTDLIDRTYRDKGIDAAMKEIADLKVTVRNALSEVRRIIYDLRPMALDDLGIVPTLKKYLSTTMEYNPGVVIHFQTNNGEKRLPSDYEVSVFRLVQESVNNSIKHGKSKDVWVRLEWLPKLLNVSVKDNGQGFDKCKVRDQSFGILGMKERIDLLKGKMDIQSEVGKGTSVLFKIPLSEGLPMIKNNEIQKLKQKG</sequence>
<dbReference type="InterPro" id="IPR036890">
    <property type="entry name" value="HATPase_C_sf"/>
</dbReference>
<proteinExistence type="predicted"/>
<dbReference type="GO" id="GO:0016020">
    <property type="term" value="C:membrane"/>
    <property type="evidence" value="ECO:0007669"/>
    <property type="project" value="InterPro"/>
</dbReference>
<dbReference type="InterPro" id="IPR050482">
    <property type="entry name" value="Sensor_HK_TwoCompSys"/>
</dbReference>
<dbReference type="Gene3D" id="3.30.565.10">
    <property type="entry name" value="Histidine kinase-like ATPase, C-terminal domain"/>
    <property type="match status" value="1"/>
</dbReference>
<dbReference type="PIRSF" id="PIRSF003169">
    <property type="entry name" value="STHK_DegS"/>
    <property type="match status" value="1"/>
</dbReference>
<dbReference type="GO" id="GO:0004721">
    <property type="term" value="F:phosphoprotein phosphatase activity"/>
    <property type="evidence" value="ECO:0007669"/>
    <property type="project" value="UniProtKB-UniRule"/>
</dbReference>
<feature type="coiled-coil region" evidence="8">
    <location>
        <begin position="105"/>
        <end position="139"/>
    </location>
</feature>
<dbReference type="SMART" id="SM00387">
    <property type="entry name" value="HATPase_c"/>
    <property type="match status" value="1"/>
</dbReference>
<protein>
    <recommendedName>
        <fullName evidence="7">Signal transduction histidine-protein kinase/phosphatase DegS</fullName>
        <ecNumber evidence="7">2.7.13.3</ecNumber>
        <ecNumber evidence="7">3.1.3.-</ecNumber>
    </recommendedName>
</protein>
<dbReference type="PANTHER" id="PTHR24421">
    <property type="entry name" value="NITRATE/NITRITE SENSOR PROTEIN NARX-RELATED"/>
    <property type="match status" value="1"/>
</dbReference>
<keyword evidence="2 7" id="KW-0808">Transferase</keyword>
<dbReference type="RefSeq" id="WP_124763745.1">
    <property type="nucleotide sequence ID" value="NZ_JAFBDY010000003.1"/>
</dbReference>